<dbReference type="InterPro" id="IPR013517">
    <property type="entry name" value="FG-GAP"/>
</dbReference>
<dbReference type="InterPro" id="IPR018247">
    <property type="entry name" value="EF_Hand_1_Ca_BS"/>
</dbReference>
<dbReference type="PANTHER" id="PTHR23221:SF7">
    <property type="entry name" value="PHOSPHATIDYLINOSITOL-GLYCAN-SPECIFIC PHOSPHOLIPASE D"/>
    <property type="match status" value="1"/>
</dbReference>
<name>A0A2M7XCC3_9BACT</name>
<evidence type="ECO:0000256" key="2">
    <source>
        <dbReference type="ARBA" id="ARBA00022737"/>
    </source>
</evidence>
<dbReference type="InterPro" id="IPR028994">
    <property type="entry name" value="Integrin_alpha_N"/>
</dbReference>
<dbReference type="InterPro" id="IPR013519">
    <property type="entry name" value="Int_alpha_beta-p"/>
</dbReference>
<protein>
    <submittedName>
        <fullName evidence="6">Uncharacterized protein</fullName>
    </submittedName>
</protein>
<dbReference type="Gene3D" id="2.130.10.130">
    <property type="entry name" value="Integrin alpha, N-terminal"/>
    <property type="match status" value="3"/>
</dbReference>
<feature type="region of interest" description="Disordered" evidence="5">
    <location>
        <begin position="391"/>
        <end position="438"/>
    </location>
</feature>
<keyword evidence="3" id="KW-0378">Hydrolase</keyword>
<organism evidence="6 7">
    <name type="scientific">Candidatus Uhrbacteria bacterium CG_4_9_14_3_um_filter_50_9</name>
    <dbReference type="NCBI Taxonomy" id="1975035"/>
    <lineage>
        <taxon>Bacteria</taxon>
        <taxon>Candidatus Uhriibacteriota</taxon>
    </lineage>
</organism>
<evidence type="ECO:0000256" key="5">
    <source>
        <dbReference type="SAM" id="MobiDB-lite"/>
    </source>
</evidence>
<comment type="caution">
    <text evidence="6">The sequence shown here is derived from an EMBL/GenBank/DDBJ whole genome shotgun (WGS) entry which is preliminary data.</text>
</comment>
<dbReference type="Pfam" id="PF01839">
    <property type="entry name" value="FG-GAP"/>
    <property type="match status" value="5"/>
</dbReference>
<evidence type="ECO:0000256" key="4">
    <source>
        <dbReference type="ARBA" id="ARBA00023180"/>
    </source>
</evidence>
<dbReference type="PROSITE" id="PS00018">
    <property type="entry name" value="EF_HAND_1"/>
    <property type="match status" value="1"/>
</dbReference>
<dbReference type="PANTHER" id="PTHR23221">
    <property type="entry name" value="GLYCOSYLPHOSPHATIDYLINOSITOL PHOSPHOLIPASE D"/>
    <property type="match status" value="1"/>
</dbReference>
<dbReference type="PROSITE" id="PS51470">
    <property type="entry name" value="FG_GAP"/>
    <property type="match status" value="5"/>
</dbReference>
<keyword evidence="1" id="KW-0732">Signal</keyword>
<sequence length="1030" mass="104873">MTLVTMALIWAQKAPFADKETAMSHMNTRNGCWCVSVLAIVLSIGGCDTGKVAFDPDTGYVPGIDADGDGYTETEDCDDTDASVRPGATEICDAIDNNCNGLIDDGVMNTWYADSDADGFGNEDYTIEACGMPEGYAATAGDCDDGNAEISPIADEVCDYVDNNCDGAIDEGLFLTWYEDADSDTFGASDTWAEACTQPMGYVASSSDCDDTNATINPDATEVCDGIDNDCDMQIDDDDGNLDLSTAETWYGDTDGDGFGDSYYTEIACEASAGYVENNQDCDDTNADINPSVREDCGDLIDNDCDGTVDSPDTLYLDADADGYGDPDSSLVTCEDETGYVTNADDCDDSTSAISPDAAEECDTVDNDCDGFIDESDVIDRTTWYADDDADGYGDVSDTEEACTQPSGYVSDDTDCDDTDAGTNPGADEYCDGHDDDCDGSTDESDAVDAVDYYLDADADGYGDAIYSVTGCSAPTGYVTDNTDCDDSTSAVSPGKTEVCDYVDNDCDTSIDEGVLTTYYTDGDGDGYGDSSASTAEDCVAPSGFTSDTGDCDDTEASVNPGETEVCGDWLDNDCDGTPNTCGFSGTSSLADAGSKWTGEASGDEAGGPLLGGCDLNDDGDPDIVFASHENGSGTTRGGAVYVVFSSSVSSGTVSASTAGARIYGSASSGYFGSSLACGDLDGDGSDDLVVGAPGVSSSAGRMHVFMGPFSGSMSDADADMTRSGIGSGDETGAAVAVGDLDHDGYDDLVVSVPMEDSGGTSAGGVYIEFGPVNTGTEPIDEYAIFLTGASGDQAGSSLVITDIDADGGDDLLIGAPGNDDAASNAGAVYILEGPLSTTSGTIASVVNYTLTGEVAGDAAGAYLMTGDVDTDGYDDLMVGVPAYDDTGTSEGALYLFLTPVSALDASLSTADLQLVGQSSNDEFGTDAAVADVNGDGDNDLIVSALGDDGAGADAGTAYVWLGPVSVTATISTIDGELQGESAGDNAGECLEAAGDVDGDGYDDVLICALGDDDGGSAAGATYLFLGTGL</sequence>
<dbReference type="Pfam" id="PF11617">
    <property type="entry name" value="Cu-binding_MopE"/>
    <property type="match status" value="8"/>
</dbReference>
<dbReference type="AlphaFoldDB" id="A0A2M7XCC3"/>
<dbReference type="GO" id="GO:0016787">
    <property type="term" value="F:hydrolase activity"/>
    <property type="evidence" value="ECO:0007669"/>
    <property type="project" value="UniProtKB-KW"/>
</dbReference>
<keyword evidence="2" id="KW-0677">Repeat</keyword>
<reference evidence="7" key="1">
    <citation type="submission" date="2017-09" db="EMBL/GenBank/DDBJ databases">
        <title>Depth-based differentiation of microbial function through sediment-hosted aquifers and enrichment of novel symbionts in the deep terrestrial subsurface.</title>
        <authorList>
            <person name="Probst A.J."/>
            <person name="Ladd B."/>
            <person name="Jarett J.K."/>
            <person name="Geller-Mcgrath D.E."/>
            <person name="Sieber C.M.K."/>
            <person name="Emerson J.B."/>
            <person name="Anantharaman K."/>
            <person name="Thomas B.C."/>
            <person name="Malmstrom R."/>
            <person name="Stieglmeier M."/>
            <person name="Klingl A."/>
            <person name="Woyke T."/>
            <person name="Ryan C.M."/>
            <person name="Banfield J.F."/>
        </authorList>
    </citation>
    <scope>NUCLEOTIDE SEQUENCE [LARGE SCALE GENOMIC DNA]</scope>
</reference>
<keyword evidence="4" id="KW-0325">Glycoprotein</keyword>
<dbReference type="Proteomes" id="UP000229385">
    <property type="component" value="Unassembled WGS sequence"/>
</dbReference>
<dbReference type="InterPro" id="IPR021655">
    <property type="entry name" value="Put_metal-bd"/>
</dbReference>
<evidence type="ECO:0000256" key="1">
    <source>
        <dbReference type="ARBA" id="ARBA00022729"/>
    </source>
</evidence>
<feature type="compositionally biased region" description="Acidic residues" evidence="5">
    <location>
        <begin position="391"/>
        <end position="401"/>
    </location>
</feature>
<dbReference type="InterPro" id="IPR000413">
    <property type="entry name" value="Integrin_alpha"/>
</dbReference>
<proteinExistence type="predicted"/>
<evidence type="ECO:0000313" key="7">
    <source>
        <dbReference type="Proteomes" id="UP000229385"/>
    </source>
</evidence>
<dbReference type="EMBL" id="PFWU01000030">
    <property type="protein sequence ID" value="PJA45538.1"/>
    <property type="molecule type" value="Genomic_DNA"/>
</dbReference>
<dbReference type="SUPFAM" id="SSF69318">
    <property type="entry name" value="Integrin alpha N-terminal domain"/>
    <property type="match status" value="2"/>
</dbReference>
<gene>
    <name evidence="6" type="ORF">CO174_02415</name>
</gene>
<dbReference type="SMART" id="SM00191">
    <property type="entry name" value="Int_alpha"/>
    <property type="match status" value="7"/>
</dbReference>
<evidence type="ECO:0000313" key="6">
    <source>
        <dbReference type="EMBL" id="PJA45538.1"/>
    </source>
</evidence>
<dbReference type="GO" id="GO:0008305">
    <property type="term" value="C:integrin complex"/>
    <property type="evidence" value="ECO:0007669"/>
    <property type="project" value="InterPro"/>
</dbReference>
<dbReference type="PRINTS" id="PR01185">
    <property type="entry name" value="INTEGRINA"/>
</dbReference>
<dbReference type="GO" id="GO:0007155">
    <property type="term" value="P:cell adhesion"/>
    <property type="evidence" value="ECO:0007669"/>
    <property type="project" value="InterPro"/>
</dbReference>
<evidence type="ECO:0000256" key="3">
    <source>
        <dbReference type="ARBA" id="ARBA00022801"/>
    </source>
</evidence>
<accession>A0A2M7XCC3</accession>